<protein>
    <recommendedName>
        <fullName evidence="3">Thionin-like protein</fullName>
    </recommendedName>
</protein>
<comment type="caution">
    <text evidence="1">The sequence shown here is derived from an EMBL/GenBank/DDBJ whole genome shotgun (WGS) entry which is preliminary data.</text>
</comment>
<keyword evidence="2" id="KW-1185">Reference proteome</keyword>
<dbReference type="EMBL" id="JABWDY010002491">
    <property type="protein sequence ID" value="KAF5206615.1"/>
    <property type="molecule type" value="Genomic_DNA"/>
</dbReference>
<evidence type="ECO:0000313" key="2">
    <source>
        <dbReference type="Proteomes" id="UP000554482"/>
    </source>
</evidence>
<feature type="non-terminal residue" evidence="1">
    <location>
        <position position="1"/>
    </location>
</feature>
<accession>A0A7J6XCP3</accession>
<evidence type="ECO:0000313" key="1">
    <source>
        <dbReference type="EMBL" id="KAF5206615.1"/>
    </source>
</evidence>
<dbReference type="AlphaFoldDB" id="A0A7J6XCP3"/>
<evidence type="ECO:0008006" key="3">
    <source>
        <dbReference type="Google" id="ProtNLM"/>
    </source>
</evidence>
<reference evidence="1 2" key="1">
    <citation type="submission" date="2020-06" db="EMBL/GenBank/DDBJ databases">
        <title>Transcriptomic and genomic resources for Thalictrum thalictroides and T. hernandezii: Facilitating candidate gene discovery in an emerging model plant lineage.</title>
        <authorList>
            <person name="Arias T."/>
            <person name="Riano-Pachon D.M."/>
            <person name="Di Stilio V.S."/>
        </authorList>
    </citation>
    <scope>NUCLEOTIDE SEQUENCE [LARGE SCALE GENOMIC DNA]</scope>
    <source>
        <strain evidence="2">cv. WT478/WT964</strain>
        <tissue evidence="1">Leaves</tissue>
    </source>
</reference>
<dbReference type="InterPro" id="IPR038975">
    <property type="entry name" value="THNL"/>
</dbReference>
<dbReference type="PANTHER" id="PTHR36312">
    <property type="entry name" value="THIONIN-LIKE PROTEIN 1"/>
    <property type="match status" value="1"/>
</dbReference>
<organism evidence="1 2">
    <name type="scientific">Thalictrum thalictroides</name>
    <name type="common">Rue-anemone</name>
    <name type="synonym">Anemone thalictroides</name>
    <dbReference type="NCBI Taxonomy" id="46969"/>
    <lineage>
        <taxon>Eukaryota</taxon>
        <taxon>Viridiplantae</taxon>
        <taxon>Streptophyta</taxon>
        <taxon>Embryophyta</taxon>
        <taxon>Tracheophyta</taxon>
        <taxon>Spermatophyta</taxon>
        <taxon>Magnoliopsida</taxon>
        <taxon>Ranunculales</taxon>
        <taxon>Ranunculaceae</taxon>
        <taxon>Thalictroideae</taxon>
        <taxon>Thalictrum</taxon>
    </lineage>
</organism>
<dbReference type="OrthoDB" id="653285at2759"/>
<dbReference type="PANTHER" id="PTHR36312:SF1">
    <property type="entry name" value="OS01G0594500 PROTEIN"/>
    <property type="match status" value="1"/>
</dbReference>
<gene>
    <name evidence="1" type="ORF">FRX31_003798</name>
</gene>
<sequence length="112" mass="12261">KTLEIMDTKCIRAIFILVVLSVVVKGETTNNIFKHFTCYPTCYGKCLVLKRDSVACVYVCMKHCFGSLSNAASPKNFCQLGCAVDLCSDLNNDEPKLESCMGSCSEKCSSVP</sequence>
<dbReference type="Proteomes" id="UP000554482">
    <property type="component" value="Unassembled WGS sequence"/>
</dbReference>
<proteinExistence type="predicted"/>
<name>A0A7J6XCP3_THATH</name>